<feature type="non-terminal residue" evidence="1">
    <location>
        <position position="38"/>
    </location>
</feature>
<accession>A0A382TQH2</accession>
<sequence length="38" mass="4599">MYVIPAPAGIEVKFCYWALTYFPCRKEKIKYVDLLEWI</sequence>
<gene>
    <name evidence="1" type="ORF">METZ01_LOCUS377190</name>
</gene>
<name>A0A382TQH2_9ZZZZ</name>
<dbReference type="AlphaFoldDB" id="A0A382TQH2"/>
<protein>
    <submittedName>
        <fullName evidence="1">Uncharacterized protein</fullName>
    </submittedName>
</protein>
<dbReference type="EMBL" id="UINC01138416">
    <property type="protein sequence ID" value="SVD24336.1"/>
    <property type="molecule type" value="Genomic_DNA"/>
</dbReference>
<evidence type="ECO:0000313" key="1">
    <source>
        <dbReference type="EMBL" id="SVD24336.1"/>
    </source>
</evidence>
<reference evidence="1" key="1">
    <citation type="submission" date="2018-05" db="EMBL/GenBank/DDBJ databases">
        <authorList>
            <person name="Lanie J.A."/>
            <person name="Ng W.-L."/>
            <person name="Kazmierczak K.M."/>
            <person name="Andrzejewski T.M."/>
            <person name="Davidsen T.M."/>
            <person name="Wayne K.J."/>
            <person name="Tettelin H."/>
            <person name="Glass J.I."/>
            <person name="Rusch D."/>
            <person name="Podicherti R."/>
            <person name="Tsui H.-C.T."/>
            <person name="Winkler M.E."/>
        </authorList>
    </citation>
    <scope>NUCLEOTIDE SEQUENCE</scope>
</reference>
<proteinExistence type="predicted"/>
<organism evidence="1">
    <name type="scientific">marine metagenome</name>
    <dbReference type="NCBI Taxonomy" id="408172"/>
    <lineage>
        <taxon>unclassified sequences</taxon>
        <taxon>metagenomes</taxon>
        <taxon>ecological metagenomes</taxon>
    </lineage>
</organism>